<protein>
    <recommendedName>
        <fullName evidence="3">Glucosamine-6-phosphate deaminase</fullName>
    </recommendedName>
</protein>
<gene>
    <name evidence="1" type="ORF">A2557_00255</name>
</gene>
<dbReference type="EMBL" id="MFNF01000040">
    <property type="protein sequence ID" value="OGH01018.1"/>
    <property type="molecule type" value="Genomic_DNA"/>
</dbReference>
<reference evidence="1 2" key="1">
    <citation type="journal article" date="2016" name="Nat. Commun.">
        <title>Thousands of microbial genomes shed light on interconnected biogeochemical processes in an aquifer system.</title>
        <authorList>
            <person name="Anantharaman K."/>
            <person name="Brown C.T."/>
            <person name="Hug L.A."/>
            <person name="Sharon I."/>
            <person name="Castelle C.J."/>
            <person name="Probst A.J."/>
            <person name="Thomas B.C."/>
            <person name="Singh A."/>
            <person name="Wilkins M.J."/>
            <person name="Karaoz U."/>
            <person name="Brodie E.L."/>
            <person name="Williams K.H."/>
            <person name="Hubbard S.S."/>
            <person name="Banfield J.F."/>
        </authorList>
    </citation>
    <scope>NUCLEOTIDE SEQUENCE [LARGE SCALE GENOMIC DNA]</scope>
</reference>
<organism evidence="1 2">
    <name type="scientific">Candidatus Lambdaproteobacteria bacterium RIFOXYD2_FULL_56_26</name>
    <dbReference type="NCBI Taxonomy" id="1817773"/>
    <lineage>
        <taxon>Bacteria</taxon>
        <taxon>Pseudomonadati</taxon>
        <taxon>Pseudomonadota</taxon>
        <taxon>Candidatus Lambdaproteobacteria</taxon>
    </lineage>
</organism>
<evidence type="ECO:0008006" key="3">
    <source>
        <dbReference type="Google" id="ProtNLM"/>
    </source>
</evidence>
<dbReference type="AlphaFoldDB" id="A0A1F6GSH8"/>
<accession>A0A1F6GSH8</accession>
<dbReference type="Proteomes" id="UP000177583">
    <property type="component" value="Unassembled WGS sequence"/>
</dbReference>
<evidence type="ECO:0000313" key="2">
    <source>
        <dbReference type="Proteomes" id="UP000177583"/>
    </source>
</evidence>
<evidence type="ECO:0000313" key="1">
    <source>
        <dbReference type="EMBL" id="OGH01018.1"/>
    </source>
</evidence>
<comment type="caution">
    <text evidence="1">The sequence shown here is derived from an EMBL/GenBank/DDBJ whole genome shotgun (WGS) entry which is preliminary data.</text>
</comment>
<sequence length="104" mass="11442">MIEATQDMVAHPQFSTEFDGVADYRDAKVRFTAAELAGLTQSVKDRDMAHGTWCLLASGPLETAMMNLFQRNLKALHPIAIFSTVAAASNHLNRDLSAYLVETD</sequence>
<proteinExistence type="predicted"/>
<name>A0A1F6GSH8_9PROT</name>